<name>A0A4S8ME61_DENBC</name>
<dbReference type="GO" id="GO:0005351">
    <property type="term" value="F:carbohydrate:proton symporter activity"/>
    <property type="evidence" value="ECO:0007669"/>
    <property type="project" value="TreeGrafter"/>
</dbReference>
<feature type="transmembrane region" description="Helical" evidence="8">
    <location>
        <begin position="152"/>
        <end position="173"/>
    </location>
</feature>
<evidence type="ECO:0000256" key="3">
    <source>
        <dbReference type="ARBA" id="ARBA00022448"/>
    </source>
</evidence>
<feature type="transmembrane region" description="Helical" evidence="8">
    <location>
        <begin position="276"/>
        <end position="297"/>
    </location>
</feature>
<evidence type="ECO:0000259" key="9">
    <source>
        <dbReference type="PROSITE" id="PS50850"/>
    </source>
</evidence>
<dbReference type="AlphaFoldDB" id="A0A4S8ME61"/>
<dbReference type="PRINTS" id="PR00171">
    <property type="entry name" value="SUGRTRNSPORT"/>
</dbReference>
<keyword evidence="4 8" id="KW-0812">Transmembrane</keyword>
<comment type="catalytic activity">
    <reaction evidence="7">
        <text>myo-inositol(out) + H(+)(out) = myo-inositol(in) + H(+)(in)</text>
        <dbReference type="Rhea" id="RHEA:60364"/>
        <dbReference type="ChEBI" id="CHEBI:15378"/>
        <dbReference type="ChEBI" id="CHEBI:17268"/>
    </reaction>
</comment>
<evidence type="ECO:0000256" key="2">
    <source>
        <dbReference type="ARBA" id="ARBA00010992"/>
    </source>
</evidence>
<dbReference type="PANTHER" id="PTHR48022:SF17">
    <property type="entry name" value="HEXOSE TRANSPORTER"/>
    <property type="match status" value="1"/>
</dbReference>
<keyword evidence="5 8" id="KW-1133">Transmembrane helix</keyword>
<feature type="transmembrane region" description="Helical" evidence="8">
    <location>
        <begin position="50"/>
        <end position="70"/>
    </location>
</feature>
<feature type="transmembrane region" description="Helical" evidence="8">
    <location>
        <begin position="20"/>
        <end position="38"/>
    </location>
</feature>
<organism evidence="10 11">
    <name type="scientific">Dendrothele bispora (strain CBS 962.96)</name>
    <dbReference type="NCBI Taxonomy" id="1314807"/>
    <lineage>
        <taxon>Eukaryota</taxon>
        <taxon>Fungi</taxon>
        <taxon>Dikarya</taxon>
        <taxon>Basidiomycota</taxon>
        <taxon>Agaricomycotina</taxon>
        <taxon>Agaricomycetes</taxon>
        <taxon>Agaricomycetidae</taxon>
        <taxon>Agaricales</taxon>
        <taxon>Agaricales incertae sedis</taxon>
        <taxon>Dendrothele</taxon>
    </lineage>
</organism>
<keyword evidence="6 8" id="KW-0472">Membrane</keyword>
<dbReference type="InterPro" id="IPR020846">
    <property type="entry name" value="MFS_dom"/>
</dbReference>
<dbReference type="InterPro" id="IPR005828">
    <property type="entry name" value="MFS_sugar_transport-like"/>
</dbReference>
<keyword evidence="3" id="KW-0813">Transport</keyword>
<reference evidence="10 11" key="1">
    <citation type="journal article" date="2019" name="Nat. Ecol. Evol.">
        <title>Megaphylogeny resolves global patterns of mushroom evolution.</title>
        <authorList>
            <person name="Varga T."/>
            <person name="Krizsan K."/>
            <person name="Foldi C."/>
            <person name="Dima B."/>
            <person name="Sanchez-Garcia M."/>
            <person name="Sanchez-Ramirez S."/>
            <person name="Szollosi G.J."/>
            <person name="Szarkandi J.G."/>
            <person name="Papp V."/>
            <person name="Albert L."/>
            <person name="Andreopoulos W."/>
            <person name="Angelini C."/>
            <person name="Antonin V."/>
            <person name="Barry K.W."/>
            <person name="Bougher N.L."/>
            <person name="Buchanan P."/>
            <person name="Buyck B."/>
            <person name="Bense V."/>
            <person name="Catcheside P."/>
            <person name="Chovatia M."/>
            <person name="Cooper J."/>
            <person name="Damon W."/>
            <person name="Desjardin D."/>
            <person name="Finy P."/>
            <person name="Geml J."/>
            <person name="Haridas S."/>
            <person name="Hughes K."/>
            <person name="Justo A."/>
            <person name="Karasinski D."/>
            <person name="Kautmanova I."/>
            <person name="Kiss B."/>
            <person name="Kocsube S."/>
            <person name="Kotiranta H."/>
            <person name="LaButti K.M."/>
            <person name="Lechner B.E."/>
            <person name="Liimatainen K."/>
            <person name="Lipzen A."/>
            <person name="Lukacs Z."/>
            <person name="Mihaltcheva S."/>
            <person name="Morgado L.N."/>
            <person name="Niskanen T."/>
            <person name="Noordeloos M.E."/>
            <person name="Ohm R.A."/>
            <person name="Ortiz-Santana B."/>
            <person name="Ovrebo C."/>
            <person name="Racz N."/>
            <person name="Riley R."/>
            <person name="Savchenko A."/>
            <person name="Shiryaev A."/>
            <person name="Soop K."/>
            <person name="Spirin V."/>
            <person name="Szebenyi C."/>
            <person name="Tomsovsky M."/>
            <person name="Tulloss R.E."/>
            <person name="Uehling J."/>
            <person name="Grigoriev I.V."/>
            <person name="Vagvolgyi C."/>
            <person name="Papp T."/>
            <person name="Martin F.M."/>
            <person name="Miettinen O."/>
            <person name="Hibbett D.S."/>
            <person name="Nagy L.G."/>
        </authorList>
    </citation>
    <scope>NUCLEOTIDE SEQUENCE [LARGE SCALE GENOMIC DNA]</scope>
    <source>
        <strain evidence="10 11">CBS 962.96</strain>
    </source>
</reference>
<evidence type="ECO:0000256" key="1">
    <source>
        <dbReference type="ARBA" id="ARBA00004141"/>
    </source>
</evidence>
<feature type="transmembrane region" description="Helical" evidence="8">
    <location>
        <begin position="377"/>
        <end position="398"/>
    </location>
</feature>
<dbReference type="SUPFAM" id="SSF103473">
    <property type="entry name" value="MFS general substrate transporter"/>
    <property type="match status" value="1"/>
</dbReference>
<proteinExistence type="inferred from homology"/>
<protein>
    <submittedName>
        <fullName evidence="10">General substrate transporter</fullName>
    </submittedName>
</protein>
<feature type="domain" description="Major facilitator superfamily (MFS) profile" evidence="9">
    <location>
        <begin position="1"/>
        <end position="433"/>
    </location>
</feature>
<dbReference type="GO" id="GO:0016020">
    <property type="term" value="C:membrane"/>
    <property type="evidence" value="ECO:0007669"/>
    <property type="project" value="UniProtKB-SubCell"/>
</dbReference>
<feature type="transmembrane region" description="Helical" evidence="8">
    <location>
        <begin position="306"/>
        <end position="326"/>
    </location>
</feature>
<dbReference type="PANTHER" id="PTHR48022">
    <property type="entry name" value="PLASTIDIC GLUCOSE TRANSPORTER 4"/>
    <property type="match status" value="1"/>
</dbReference>
<evidence type="ECO:0000256" key="8">
    <source>
        <dbReference type="SAM" id="Phobius"/>
    </source>
</evidence>
<dbReference type="InterPro" id="IPR036259">
    <property type="entry name" value="MFS_trans_sf"/>
</dbReference>
<comment type="subcellular location">
    <subcellularLocation>
        <location evidence="1">Membrane</location>
        <topology evidence="1">Multi-pass membrane protein</topology>
    </subcellularLocation>
</comment>
<dbReference type="Proteomes" id="UP000297245">
    <property type="component" value="Unassembled WGS sequence"/>
</dbReference>
<evidence type="ECO:0000256" key="6">
    <source>
        <dbReference type="ARBA" id="ARBA00023136"/>
    </source>
</evidence>
<dbReference type="InterPro" id="IPR050360">
    <property type="entry name" value="MFS_Sugar_Transporters"/>
</dbReference>
<evidence type="ECO:0000256" key="4">
    <source>
        <dbReference type="ARBA" id="ARBA00022692"/>
    </source>
</evidence>
<gene>
    <name evidence="10" type="ORF">K435DRAFT_794228</name>
</gene>
<dbReference type="PROSITE" id="PS50850">
    <property type="entry name" value="MFS"/>
    <property type="match status" value="1"/>
</dbReference>
<keyword evidence="11" id="KW-1185">Reference proteome</keyword>
<comment type="similarity">
    <text evidence="2">Belongs to the major facilitator superfamily. Sugar transporter (TC 2.A.1.1) family.</text>
</comment>
<accession>A0A4S8ME61</accession>
<feature type="transmembrane region" description="Helical" evidence="8">
    <location>
        <begin position="410"/>
        <end position="429"/>
    </location>
</feature>
<feature type="transmembrane region" description="Helical" evidence="8">
    <location>
        <begin position="123"/>
        <end position="146"/>
    </location>
</feature>
<dbReference type="OrthoDB" id="6612291at2759"/>
<evidence type="ECO:0000256" key="5">
    <source>
        <dbReference type="ARBA" id="ARBA00022989"/>
    </source>
</evidence>
<dbReference type="Gene3D" id="1.20.1250.20">
    <property type="entry name" value="MFS general substrate transporter like domains"/>
    <property type="match status" value="1"/>
</dbReference>
<evidence type="ECO:0000313" key="11">
    <source>
        <dbReference type="Proteomes" id="UP000297245"/>
    </source>
</evidence>
<dbReference type="EMBL" id="ML179105">
    <property type="protein sequence ID" value="THV00369.1"/>
    <property type="molecule type" value="Genomic_DNA"/>
</dbReference>
<dbReference type="PROSITE" id="PS51257">
    <property type="entry name" value="PROKAR_LIPOPROTEIN"/>
    <property type="match status" value="1"/>
</dbReference>
<feature type="transmembrane region" description="Helical" evidence="8">
    <location>
        <begin position="346"/>
        <end position="365"/>
    </location>
</feature>
<dbReference type="Pfam" id="PF00083">
    <property type="entry name" value="Sugar_tr"/>
    <property type="match status" value="1"/>
</dbReference>
<sequence length="490" mass="53749">MGIKVAADGTVSLSAPQQSAGTGLGQAGIMIGCGFASFINHRFGRRKSVVIMSIIALVGITIEMTASTFGGSIDTAHVYTKDGHFRYWQLVIGKLINSLSMGLAANVIPTYQSELAPAKWRGMIINLYQFIQIVGVVVCTASVYALSERTTYVAWQVPIGLQYIAPVLLLLGISLMPESPRWLVWNGRSAEAIEILRKLHGADSSYYPEVEVSELETAYAAEKAAHQPSLFDVFRGPDLRRTLIATGVQCLQAAQGSSYMTNYIVLFLQALGITDIFKIVMTVYVVYLVAVSGSFYLPDAFGRRPLMFLGAFICGTCLICVAAINAGTSMDPIPSSAQRTMVGLIFIWYFFFGLIWSPLTWIVSAEVCSARARETTLTVATFSGFGVNLMISLVSPYLQDVSYGNMGSNIGFLWGGFTIASIFFVYFFVPEMKGLTLEQLDYLFDHEVSTFKFQNYPFPELWLTQNNGEKTVSMAVMGRGEVGEPELEKS</sequence>
<evidence type="ECO:0000256" key="7">
    <source>
        <dbReference type="ARBA" id="ARBA00049119"/>
    </source>
</evidence>
<evidence type="ECO:0000313" key="10">
    <source>
        <dbReference type="EMBL" id="THV00369.1"/>
    </source>
</evidence>
<dbReference type="InterPro" id="IPR003663">
    <property type="entry name" value="Sugar/inositol_transpt"/>
</dbReference>